<dbReference type="AlphaFoldDB" id="A0AA88I9I4"/>
<accession>A0AA88I9I4</accession>
<evidence type="ECO:0000259" key="1">
    <source>
        <dbReference type="Pfam" id="PF03372"/>
    </source>
</evidence>
<gene>
    <name evidence="2" type="ORF">QYM36_006524</name>
</gene>
<feature type="non-terminal residue" evidence="2">
    <location>
        <position position="175"/>
    </location>
</feature>
<evidence type="ECO:0000313" key="2">
    <source>
        <dbReference type="EMBL" id="KAK2717757.1"/>
    </source>
</evidence>
<proteinExistence type="predicted"/>
<dbReference type="InterPro" id="IPR027124">
    <property type="entry name" value="Swc5/CFDP1/2"/>
</dbReference>
<evidence type="ECO:0000313" key="3">
    <source>
        <dbReference type="Proteomes" id="UP001187531"/>
    </source>
</evidence>
<dbReference type="EMBL" id="JAVRJZ010000010">
    <property type="protein sequence ID" value="KAK2717757.1"/>
    <property type="molecule type" value="Genomic_DNA"/>
</dbReference>
<dbReference type="Gene3D" id="3.60.10.10">
    <property type="entry name" value="Endonuclease/exonuclease/phosphatase"/>
    <property type="match status" value="1"/>
</dbReference>
<dbReference type="PANTHER" id="PTHR23227">
    <property type="entry name" value="BUCENTAUR RELATED"/>
    <property type="match status" value="1"/>
</dbReference>
<dbReference type="Pfam" id="PF03372">
    <property type="entry name" value="Exo_endo_phos"/>
    <property type="match status" value="1"/>
</dbReference>
<protein>
    <recommendedName>
        <fullName evidence="1">Endonuclease/exonuclease/phosphatase domain-containing protein</fullName>
    </recommendedName>
</protein>
<dbReference type="InterPro" id="IPR036691">
    <property type="entry name" value="Endo/exonu/phosph_ase_sf"/>
</dbReference>
<feature type="domain" description="Endonuclease/exonuclease/phosphatase" evidence="1">
    <location>
        <begin position="8"/>
        <end position="136"/>
    </location>
</feature>
<comment type="caution">
    <text evidence="2">The sequence shown here is derived from an EMBL/GenBank/DDBJ whole genome shotgun (WGS) entry which is preliminary data.</text>
</comment>
<dbReference type="SUPFAM" id="SSF56219">
    <property type="entry name" value="DNase I-like"/>
    <property type="match status" value="1"/>
</dbReference>
<name>A0AA88I9I4_ARTSF</name>
<dbReference type="CDD" id="cd09076">
    <property type="entry name" value="L1-EN"/>
    <property type="match status" value="1"/>
</dbReference>
<dbReference type="PANTHER" id="PTHR23227:SF67">
    <property type="entry name" value="CRANIOFACIAL DEVELOPMENT PROTEIN 2-LIKE"/>
    <property type="match status" value="1"/>
</dbReference>
<dbReference type="GO" id="GO:0003824">
    <property type="term" value="F:catalytic activity"/>
    <property type="evidence" value="ECO:0007669"/>
    <property type="project" value="InterPro"/>
</dbReference>
<dbReference type="Proteomes" id="UP001187531">
    <property type="component" value="Unassembled WGS sequence"/>
</dbReference>
<keyword evidence="3" id="KW-1185">Reference proteome</keyword>
<dbReference type="InterPro" id="IPR005135">
    <property type="entry name" value="Endo/exonuclease/phosphatase"/>
</dbReference>
<sequence length="175" mass="18982">MTQLSKTEQVLKEMDNYGLDILALSEVRWTGAGRQNLNMGYTILHSGLEKNQEAGVAIILSKPASKALTKWTPINERIITARFTGNNAKLTLVASYAPTNDADDVTKDSFYNTLQAVAKDIPSHDLICFAGDFNAKVGNDKSYCPEVLGSEGLGEINENGTLLVDFALTNDLIIG</sequence>
<organism evidence="2 3">
    <name type="scientific">Artemia franciscana</name>
    <name type="common">Brine shrimp</name>
    <name type="synonym">Artemia sanfranciscana</name>
    <dbReference type="NCBI Taxonomy" id="6661"/>
    <lineage>
        <taxon>Eukaryota</taxon>
        <taxon>Metazoa</taxon>
        <taxon>Ecdysozoa</taxon>
        <taxon>Arthropoda</taxon>
        <taxon>Crustacea</taxon>
        <taxon>Branchiopoda</taxon>
        <taxon>Anostraca</taxon>
        <taxon>Artemiidae</taxon>
        <taxon>Artemia</taxon>
    </lineage>
</organism>
<reference evidence="2" key="1">
    <citation type="submission" date="2023-07" db="EMBL/GenBank/DDBJ databases">
        <title>Chromosome-level genome assembly of Artemia franciscana.</title>
        <authorList>
            <person name="Jo E."/>
        </authorList>
    </citation>
    <scope>NUCLEOTIDE SEQUENCE</scope>
    <source>
        <tissue evidence="2">Whole body</tissue>
    </source>
</reference>